<keyword evidence="1" id="KW-0805">Transcription regulation</keyword>
<evidence type="ECO:0000256" key="3">
    <source>
        <dbReference type="ARBA" id="ARBA00023163"/>
    </source>
</evidence>
<keyword evidence="2 4" id="KW-0238">DNA-binding</keyword>
<proteinExistence type="predicted"/>
<feature type="domain" description="HTH tetR-type" evidence="5">
    <location>
        <begin position="8"/>
        <end position="68"/>
    </location>
</feature>
<keyword evidence="7" id="KW-1185">Reference proteome</keyword>
<dbReference type="Gene3D" id="1.10.357.10">
    <property type="entry name" value="Tetracycline Repressor, domain 2"/>
    <property type="match status" value="1"/>
</dbReference>
<dbReference type="SUPFAM" id="SSF46689">
    <property type="entry name" value="Homeodomain-like"/>
    <property type="match status" value="1"/>
</dbReference>
<dbReference type="InterPro" id="IPR036271">
    <property type="entry name" value="Tet_transcr_reg_TetR-rel_C_sf"/>
</dbReference>
<dbReference type="PROSITE" id="PS50977">
    <property type="entry name" value="HTH_TETR_2"/>
    <property type="match status" value="1"/>
</dbReference>
<accession>A0ABV7YDH2</accession>
<dbReference type="Pfam" id="PF00440">
    <property type="entry name" value="TetR_N"/>
    <property type="match status" value="1"/>
</dbReference>
<comment type="caution">
    <text evidence="6">The sequence shown here is derived from an EMBL/GenBank/DDBJ whole genome shotgun (WGS) entry which is preliminary data.</text>
</comment>
<evidence type="ECO:0000313" key="6">
    <source>
        <dbReference type="EMBL" id="MFC3763376.1"/>
    </source>
</evidence>
<evidence type="ECO:0000259" key="5">
    <source>
        <dbReference type="PROSITE" id="PS50977"/>
    </source>
</evidence>
<dbReference type="Pfam" id="PF13305">
    <property type="entry name" value="TetR_C_33"/>
    <property type="match status" value="1"/>
</dbReference>
<evidence type="ECO:0000256" key="1">
    <source>
        <dbReference type="ARBA" id="ARBA00023015"/>
    </source>
</evidence>
<dbReference type="SUPFAM" id="SSF48498">
    <property type="entry name" value="Tetracyclin repressor-like, C-terminal domain"/>
    <property type="match status" value="1"/>
</dbReference>
<dbReference type="RefSeq" id="WP_205117738.1">
    <property type="nucleotide sequence ID" value="NZ_JAFBCM010000001.1"/>
</dbReference>
<gene>
    <name evidence="6" type="ORF">ACFOUW_21235</name>
</gene>
<protein>
    <submittedName>
        <fullName evidence="6">TetR/AcrR family transcriptional regulator</fullName>
    </submittedName>
</protein>
<evidence type="ECO:0000256" key="2">
    <source>
        <dbReference type="ARBA" id="ARBA00023125"/>
    </source>
</evidence>
<dbReference type="Proteomes" id="UP001595699">
    <property type="component" value="Unassembled WGS sequence"/>
</dbReference>
<dbReference type="InterPro" id="IPR025996">
    <property type="entry name" value="MT1864/Rv1816-like_C"/>
</dbReference>
<organism evidence="6 7">
    <name type="scientific">Tenggerimyces flavus</name>
    <dbReference type="NCBI Taxonomy" id="1708749"/>
    <lineage>
        <taxon>Bacteria</taxon>
        <taxon>Bacillati</taxon>
        <taxon>Actinomycetota</taxon>
        <taxon>Actinomycetes</taxon>
        <taxon>Propionibacteriales</taxon>
        <taxon>Nocardioidaceae</taxon>
        <taxon>Tenggerimyces</taxon>
    </lineage>
</organism>
<dbReference type="InterPro" id="IPR009057">
    <property type="entry name" value="Homeodomain-like_sf"/>
</dbReference>
<dbReference type="InterPro" id="IPR001647">
    <property type="entry name" value="HTH_TetR"/>
</dbReference>
<reference evidence="7" key="1">
    <citation type="journal article" date="2019" name="Int. J. Syst. Evol. Microbiol.">
        <title>The Global Catalogue of Microorganisms (GCM) 10K type strain sequencing project: providing services to taxonomists for standard genome sequencing and annotation.</title>
        <authorList>
            <consortium name="The Broad Institute Genomics Platform"/>
            <consortium name="The Broad Institute Genome Sequencing Center for Infectious Disease"/>
            <person name="Wu L."/>
            <person name="Ma J."/>
        </authorList>
    </citation>
    <scope>NUCLEOTIDE SEQUENCE [LARGE SCALE GENOMIC DNA]</scope>
    <source>
        <strain evidence="7">CGMCC 4.7241</strain>
    </source>
</reference>
<evidence type="ECO:0000313" key="7">
    <source>
        <dbReference type="Proteomes" id="UP001595699"/>
    </source>
</evidence>
<keyword evidence="3" id="KW-0804">Transcription</keyword>
<dbReference type="EMBL" id="JBHRZH010000018">
    <property type="protein sequence ID" value="MFC3763376.1"/>
    <property type="molecule type" value="Genomic_DNA"/>
</dbReference>
<feature type="DNA-binding region" description="H-T-H motif" evidence="4">
    <location>
        <begin position="31"/>
        <end position="50"/>
    </location>
</feature>
<name>A0ABV7YDH2_9ACTN</name>
<sequence length="196" mass="20964">MADAYHHGNLRQAVLERAVAVIATDGPTGFSLRSLAADLGVSHTAPLHHFRSREGVLNAVAAEGFRLLSDKLTTLREAGAGFLEAGVAYVEFALDHPAHFQVMFTPTLLDENDPDLAAAREASFRELRAGVDQMSDEGRVEDAATAIVASWSLVHGIATLALTGNLDKAELRPLIARGDILAIARRSAAMLYPDQP</sequence>
<evidence type="ECO:0000256" key="4">
    <source>
        <dbReference type="PROSITE-ProRule" id="PRU00335"/>
    </source>
</evidence>